<dbReference type="AlphaFoldDB" id="A0A6S6TIZ7"/>
<protein>
    <submittedName>
        <fullName evidence="8">1-acyl-sn-glycerol-3-phosphate acyltransferase (EC)</fullName>
        <ecNumber evidence="8">2.3.1.51</ecNumber>
    </submittedName>
</protein>
<organism evidence="8">
    <name type="scientific">uncultured Sulfurovum sp</name>
    <dbReference type="NCBI Taxonomy" id="269237"/>
    <lineage>
        <taxon>Bacteria</taxon>
        <taxon>Pseudomonadati</taxon>
        <taxon>Campylobacterota</taxon>
        <taxon>Epsilonproteobacteria</taxon>
        <taxon>Campylobacterales</taxon>
        <taxon>Sulfurovaceae</taxon>
        <taxon>Sulfurovum</taxon>
        <taxon>environmental samples</taxon>
    </lineage>
</organism>
<keyword evidence="6" id="KW-0812">Transmembrane</keyword>
<feature type="transmembrane region" description="Helical" evidence="6">
    <location>
        <begin position="9"/>
        <end position="32"/>
    </location>
</feature>
<evidence type="ECO:0000256" key="6">
    <source>
        <dbReference type="SAM" id="Phobius"/>
    </source>
</evidence>
<keyword evidence="5 8" id="KW-0012">Acyltransferase</keyword>
<dbReference type="SMART" id="SM00563">
    <property type="entry name" value="PlsC"/>
    <property type="match status" value="1"/>
</dbReference>
<accession>A0A6S6TIZ7</accession>
<evidence type="ECO:0000256" key="1">
    <source>
        <dbReference type="ARBA" id="ARBA00005189"/>
    </source>
</evidence>
<dbReference type="Pfam" id="PF01553">
    <property type="entry name" value="Acyltransferase"/>
    <property type="match status" value="1"/>
</dbReference>
<dbReference type="InterPro" id="IPR002123">
    <property type="entry name" value="Plipid/glycerol_acylTrfase"/>
</dbReference>
<keyword evidence="4" id="KW-1208">Phospholipid metabolism</keyword>
<evidence type="ECO:0000256" key="2">
    <source>
        <dbReference type="ARBA" id="ARBA00022679"/>
    </source>
</evidence>
<dbReference type="PANTHER" id="PTHR10434">
    <property type="entry name" value="1-ACYL-SN-GLYCEROL-3-PHOSPHATE ACYLTRANSFERASE"/>
    <property type="match status" value="1"/>
</dbReference>
<keyword evidence="3" id="KW-0444">Lipid biosynthesis</keyword>
<reference evidence="8" key="1">
    <citation type="submission" date="2020-01" db="EMBL/GenBank/DDBJ databases">
        <authorList>
            <person name="Meier V. D."/>
            <person name="Meier V D."/>
        </authorList>
    </citation>
    <scope>NUCLEOTIDE SEQUENCE</scope>
    <source>
        <strain evidence="8">HLG_WM_MAG_05</strain>
    </source>
</reference>
<sequence length="237" mass="27643">MKTFAKIRFYYGAATISFIAAVIMVPLMITFPKKRSGILHYWNKIIIFFLGGKIMSHGKRDNSVDMFISNHQGIIDIVSLEADYNTNIRWVAKKQLFDAPWFGYLLKLPNMIEVDRENKTGLVKLLRDTRETLEGDVKRIISIFPEGTRTDQQELLDFKGGTKIIAEKFELTIQPIIITNSKKLLNEHDKTAHNATVHINYLKPFKVSKKNKEWYDELKSTMQTCIDNEYNQHKRER</sequence>
<dbReference type="CDD" id="cd07989">
    <property type="entry name" value="LPLAT_AGPAT-like"/>
    <property type="match status" value="1"/>
</dbReference>
<dbReference type="PANTHER" id="PTHR10434:SF59">
    <property type="entry name" value="1-ACYL-SN-GLYCEROL-3-PHOSPHATE ACYLTRANSFERASE"/>
    <property type="match status" value="1"/>
</dbReference>
<keyword evidence="2 8" id="KW-0808">Transferase</keyword>
<dbReference type="GO" id="GO:0006654">
    <property type="term" value="P:phosphatidic acid biosynthetic process"/>
    <property type="evidence" value="ECO:0007669"/>
    <property type="project" value="TreeGrafter"/>
</dbReference>
<evidence type="ECO:0000313" key="8">
    <source>
        <dbReference type="EMBL" id="CAA6819245.1"/>
    </source>
</evidence>
<evidence type="ECO:0000259" key="7">
    <source>
        <dbReference type="SMART" id="SM00563"/>
    </source>
</evidence>
<comment type="pathway">
    <text evidence="1">Lipid metabolism.</text>
</comment>
<dbReference type="GO" id="GO:0003841">
    <property type="term" value="F:1-acylglycerol-3-phosphate O-acyltransferase activity"/>
    <property type="evidence" value="ECO:0007669"/>
    <property type="project" value="UniProtKB-EC"/>
</dbReference>
<keyword evidence="3" id="KW-0443">Lipid metabolism</keyword>
<evidence type="ECO:0000256" key="4">
    <source>
        <dbReference type="ARBA" id="ARBA00023264"/>
    </source>
</evidence>
<name>A0A6S6TIZ7_9BACT</name>
<evidence type="ECO:0000256" key="5">
    <source>
        <dbReference type="ARBA" id="ARBA00023315"/>
    </source>
</evidence>
<dbReference type="EC" id="2.3.1.51" evidence="8"/>
<keyword evidence="6" id="KW-1133">Transmembrane helix</keyword>
<keyword evidence="6" id="KW-0472">Membrane</keyword>
<dbReference type="EMBL" id="CACVAU010000055">
    <property type="protein sequence ID" value="CAA6819245.1"/>
    <property type="molecule type" value="Genomic_DNA"/>
</dbReference>
<dbReference type="SUPFAM" id="SSF69593">
    <property type="entry name" value="Glycerol-3-phosphate (1)-acyltransferase"/>
    <property type="match status" value="1"/>
</dbReference>
<proteinExistence type="predicted"/>
<evidence type="ECO:0000256" key="3">
    <source>
        <dbReference type="ARBA" id="ARBA00023209"/>
    </source>
</evidence>
<gene>
    <name evidence="8" type="ORF">HELGO_WM5003</name>
</gene>
<keyword evidence="3" id="KW-0594">Phospholipid biosynthesis</keyword>
<feature type="domain" description="Phospholipid/glycerol acyltransferase" evidence="7">
    <location>
        <begin position="65"/>
        <end position="181"/>
    </location>
</feature>